<evidence type="ECO:0000313" key="3">
    <source>
        <dbReference type="Proteomes" id="UP001187682"/>
    </source>
</evidence>
<gene>
    <name evidence="2" type="ORF">DNG_02484</name>
</gene>
<feature type="region of interest" description="Disordered" evidence="1">
    <location>
        <begin position="1"/>
        <end position="35"/>
    </location>
</feature>
<evidence type="ECO:0000313" key="2">
    <source>
        <dbReference type="EMBL" id="SPN99632.1"/>
    </source>
</evidence>
<accession>A0AAE8MSH9</accession>
<organism evidence="2 3">
    <name type="scientific">Cephalotrichum gorgonifer</name>
    <dbReference type="NCBI Taxonomy" id="2041049"/>
    <lineage>
        <taxon>Eukaryota</taxon>
        <taxon>Fungi</taxon>
        <taxon>Dikarya</taxon>
        <taxon>Ascomycota</taxon>
        <taxon>Pezizomycotina</taxon>
        <taxon>Sordariomycetes</taxon>
        <taxon>Hypocreomycetidae</taxon>
        <taxon>Microascales</taxon>
        <taxon>Microascaceae</taxon>
        <taxon>Cephalotrichum</taxon>
    </lineage>
</organism>
<feature type="compositionally biased region" description="Basic and acidic residues" evidence="1">
    <location>
        <begin position="153"/>
        <end position="166"/>
    </location>
</feature>
<feature type="compositionally biased region" description="Pro residues" evidence="1">
    <location>
        <begin position="19"/>
        <end position="33"/>
    </location>
</feature>
<feature type="region of interest" description="Disordered" evidence="1">
    <location>
        <begin position="270"/>
        <end position="321"/>
    </location>
</feature>
<feature type="compositionally biased region" description="Acidic residues" evidence="1">
    <location>
        <begin position="108"/>
        <end position="131"/>
    </location>
</feature>
<comment type="caution">
    <text evidence="2">The sequence shown here is derived from an EMBL/GenBank/DDBJ whole genome shotgun (WGS) entry which is preliminary data.</text>
</comment>
<dbReference type="Proteomes" id="UP001187682">
    <property type="component" value="Unassembled WGS sequence"/>
</dbReference>
<feature type="region of interest" description="Disordered" evidence="1">
    <location>
        <begin position="107"/>
        <end position="137"/>
    </location>
</feature>
<reference evidence="2" key="1">
    <citation type="submission" date="2018-03" db="EMBL/GenBank/DDBJ databases">
        <authorList>
            <person name="Guldener U."/>
        </authorList>
    </citation>
    <scope>NUCLEOTIDE SEQUENCE</scope>
</reference>
<feature type="region of interest" description="Disordered" evidence="1">
    <location>
        <begin position="153"/>
        <end position="173"/>
    </location>
</feature>
<evidence type="ECO:0000256" key="1">
    <source>
        <dbReference type="SAM" id="MobiDB-lite"/>
    </source>
</evidence>
<sequence>MSDMALILRHTPRVSSPLNPSPPTSPRSPPPPINILRRRHKHKSVGIGELLLRVKGAVAWEQTKKLDLEVEVDDGAGNVAYYYTEAPPLSPRDIELDCDGDVPMLMDEWPDDGFGDDEVDEEPSDTEDDRPDVDHWGGRHWLPNIPLYLRREEDDGEDSADRDGHENSGIATESIFENMDGMQDVEYTIADHNDDDGGAGLIGEHIEIIPRGRILDLAAGIESPNTTTTSNSAMIEIDGLNSAQAPRRERPRLTRSTQMIHRPESWMQMRLASPGPPVNGPSRASNGMAGQDHIPSPGPRGSERGLGAAVDLGSSEDDNIA</sequence>
<protein>
    <submittedName>
        <fullName evidence="2">Uncharacterized protein</fullName>
    </submittedName>
</protein>
<dbReference type="AlphaFoldDB" id="A0AAE8MSH9"/>
<proteinExistence type="predicted"/>
<keyword evidence="3" id="KW-1185">Reference proteome</keyword>
<name>A0AAE8MSH9_9PEZI</name>
<dbReference type="EMBL" id="ONZQ02000003">
    <property type="protein sequence ID" value="SPN99632.1"/>
    <property type="molecule type" value="Genomic_DNA"/>
</dbReference>